<protein>
    <recommendedName>
        <fullName evidence="1">2EXR domain-containing protein</fullName>
    </recommendedName>
</protein>
<dbReference type="Proteomes" id="UP000235786">
    <property type="component" value="Unassembled WGS sequence"/>
</dbReference>
<dbReference type="Pfam" id="PF20150">
    <property type="entry name" value="2EXR"/>
    <property type="match status" value="1"/>
</dbReference>
<evidence type="ECO:0000313" key="2">
    <source>
        <dbReference type="EMBL" id="PMD43218.1"/>
    </source>
</evidence>
<evidence type="ECO:0000313" key="3">
    <source>
        <dbReference type="Proteomes" id="UP000235786"/>
    </source>
</evidence>
<dbReference type="PANTHER" id="PTHR35910">
    <property type="entry name" value="2EXR DOMAIN-CONTAINING PROTEIN"/>
    <property type="match status" value="1"/>
</dbReference>
<name>A0A2J6RXH9_HYAVF</name>
<gene>
    <name evidence="2" type="ORF">L207DRAFT_580086</name>
</gene>
<evidence type="ECO:0000259" key="1">
    <source>
        <dbReference type="Pfam" id="PF20150"/>
    </source>
</evidence>
<dbReference type="PANTHER" id="PTHR35910:SF6">
    <property type="entry name" value="2EXR DOMAIN-CONTAINING PROTEIN"/>
    <property type="match status" value="1"/>
</dbReference>
<keyword evidence="3" id="KW-1185">Reference proteome</keyword>
<reference evidence="2 3" key="1">
    <citation type="submission" date="2016-04" db="EMBL/GenBank/DDBJ databases">
        <title>A degradative enzymes factory behind the ericoid mycorrhizal symbiosis.</title>
        <authorList>
            <consortium name="DOE Joint Genome Institute"/>
            <person name="Martino E."/>
            <person name="Morin E."/>
            <person name="Grelet G."/>
            <person name="Kuo A."/>
            <person name="Kohler A."/>
            <person name="Daghino S."/>
            <person name="Barry K."/>
            <person name="Choi C."/>
            <person name="Cichocki N."/>
            <person name="Clum A."/>
            <person name="Copeland A."/>
            <person name="Hainaut M."/>
            <person name="Haridas S."/>
            <person name="Labutti K."/>
            <person name="Lindquist E."/>
            <person name="Lipzen A."/>
            <person name="Khouja H.-R."/>
            <person name="Murat C."/>
            <person name="Ohm R."/>
            <person name="Olson A."/>
            <person name="Spatafora J."/>
            <person name="Veneault-Fourrey C."/>
            <person name="Henrissat B."/>
            <person name="Grigoriev I."/>
            <person name="Martin F."/>
            <person name="Perotto S."/>
        </authorList>
    </citation>
    <scope>NUCLEOTIDE SEQUENCE [LARGE SCALE GENOMIC DNA]</scope>
    <source>
        <strain evidence="2 3">F</strain>
    </source>
</reference>
<accession>A0A2J6RXH9</accession>
<proteinExistence type="predicted"/>
<dbReference type="EMBL" id="KZ613942">
    <property type="protein sequence ID" value="PMD43218.1"/>
    <property type="molecule type" value="Genomic_DNA"/>
</dbReference>
<dbReference type="AlphaFoldDB" id="A0A2J6RXH9"/>
<dbReference type="InterPro" id="IPR045518">
    <property type="entry name" value="2EXR"/>
</dbReference>
<organism evidence="2 3">
    <name type="scientific">Hyaloscypha variabilis (strain UAMH 11265 / GT02V1 / F)</name>
    <name type="common">Meliniomyces variabilis</name>
    <dbReference type="NCBI Taxonomy" id="1149755"/>
    <lineage>
        <taxon>Eukaryota</taxon>
        <taxon>Fungi</taxon>
        <taxon>Dikarya</taxon>
        <taxon>Ascomycota</taxon>
        <taxon>Pezizomycotina</taxon>
        <taxon>Leotiomycetes</taxon>
        <taxon>Helotiales</taxon>
        <taxon>Hyaloscyphaceae</taxon>
        <taxon>Hyaloscypha</taxon>
        <taxon>Hyaloscypha variabilis</taxon>
    </lineage>
</organism>
<feature type="domain" description="2EXR" evidence="1">
    <location>
        <begin position="64"/>
        <end position="141"/>
    </location>
</feature>
<sequence length="279" mass="32687">MECGLEVMEALKVTNNASQLDHLSSLDSKAALEIFQNEYAPRFELRFVPSTTRNLSTLQKTTHELRIRVWSFCLPRGRLVRLSYYLERTRSLKHPITLQVSHGSRVETLRHYRLLLKDAASFEALHLTPNALYFDPAADTLSLNPRVSFWWCNIEGSLQSLERHKENLLEAQHLTFAQFTWLECSGESLKLGSNQLFASVRYIDRLPVCYFPRLKKLDSVVHDHQWHRPPFLSTDDRDGLKKLILGNFERRSDVNSDFPIPEITIEKPRRFRFRNDTRF</sequence>